<proteinExistence type="predicted"/>
<dbReference type="Proteomes" id="UP000639859">
    <property type="component" value="Unassembled WGS sequence"/>
</dbReference>
<evidence type="ECO:0008006" key="4">
    <source>
        <dbReference type="Google" id="ProtNLM"/>
    </source>
</evidence>
<evidence type="ECO:0000256" key="1">
    <source>
        <dbReference type="SAM" id="SignalP"/>
    </source>
</evidence>
<feature type="signal peptide" evidence="1">
    <location>
        <begin position="1"/>
        <end position="25"/>
    </location>
</feature>
<organism evidence="2 3">
    <name type="scientific">Caulobacter hibisci</name>
    <dbReference type="NCBI Taxonomy" id="2035993"/>
    <lineage>
        <taxon>Bacteria</taxon>
        <taxon>Pseudomonadati</taxon>
        <taxon>Pseudomonadota</taxon>
        <taxon>Alphaproteobacteria</taxon>
        <taxon>Caulobacterales</taxon>
        <taxon>Caulobacteraceae</taxon>
        <taxon>Caulobacter</taxon>
    </lineage>
</organism>
<dbReference type="EMBL" id="JADWOX010000014">
    <property type="protein sequence ID" value="MBI1685592.1"/>
    <property type="molecule type" value="Genomic_DNA"/>
</dbReference>
<comment type="caution">
    <text evidence="2">The sequence shown here is derived from an EMBL/GenBank/DDBJ whole genome shotgun (WGS) entry which is preliminary data.</text>
</comment>
<name>A0ABS0T141_9CAUL</name>
<evidence type="ECO:0000313" key="2">
    <source>
        <dbReference type="EMBL" id="MBI1685592.1"/>
    </source>
</evidence>
<gene>
    <name evidence="2" type="ORF">I4Q42_18130</name>
</gene>
<keyword evidence="3" id="KW-1185">Reference proteome</keyword>
<accession>A0ABS0T141</accession>
<evidence type="ECO:0000313" key="3">
    <source>
        <dbReference type="Proteomes" id="UP000639859"/>
    </source>
</evidence>
<keyword evidence="1" id="KW-0732">Signal</keyword>
<protein>
    <recommendedName>
        <fullName evidence="4">Secreted protein</fullName>
    </recommendedName>
</protein>
<feature type="chain" id="PRO_5047014246" description="Secreted protein" evidence="1">
    <location>
        <begin position="26"/>
        <end position="107"/>
    </location>
</feature>
<reference evidence="2 3" key="1">
    <citation type="submission" date="2020-11" db="EMBL/GenBank/DDBJ databases">
        <title>genome sequence of strain KACC 18849.</title>
        <authorList>
            <person name="Gao J."/>
            <person name="Zhang X."/>
        </authorList>
    </citation>
    <scope>NUCLEOTIDE SEQUENCE [LARGE SCALE GENOMIC DNA]</scope>
    <source>
        <strain evidence="2 3">KACC 18849</strain>
    </source>
</reference>
<dbReference type="RefSeq" id="WP_198577499.1">
    <property type="nucleotide sequence ID" value="NZ_JADWOX010000014.1"/>
</dbReference>
<sequence length="107" mass="11386">MRLKANMLVLTSVVATATTATSVQASSPGAWAEFNQRVTRSCLAAAGYRNARPSPIIGFDDRVGKVAMLVSDRSRGSNNAKLCLYDKASRKAYIDGADGWVAPPAPR</sequence>